<gene>
    <name evidence="10" type="ORF">DIURU_004731</name>
</gene>
<dbReference type="Pfam" id="PF08318">
    <property type="entry name" value="COG4_m"/>
    <property type="match status" value="1"/>
</dbReference>
<keyword evidence="6" id="KW-0333">Golgi apparatus</keyword>
<dbReference type="EMBL" id="SWFT01000149">
    <property type="protein sequence ID" value="KAA8897878.1"/>
    <property type="molecule type" value="Genomic_DNA"/>
</dbReference>
<proteinExistence type="inferred from homology"/>
<evidence type="ECO:0000256" key="5">
    <source>
        <dbReference type="ARBA" id="ARBA00022927"/>
    </source>
</evidence>
<evidence type="ECO:0000313" key="10">
    <source>
        <dbReference type="EMBL" id="KAA8897878.1"/>
    </source>
</evidence>
<dbReference type="InterPro" id="IPR013167">
    <property type="entry name" value="COG4_M"/>
</dbReference>
<dbReference type="RefSeq" id="XP_034010135.1">
    <property type="nucleotide sequence ID" value="XM_034157637.1"/>
</dbReference>
<dbReference type="Pfam" id="PF20662">
    <property type="entry name" value="COG4_C"/>
    <property type="match status" value="1"/>
</dbReference>
<sequence length="839" mass="94463">MSVRREKLTDTVAMNHDLLEPAALNKAASAIEAQYAQLAAPSDFVNLIDAIDDHLELVDDAAASFVSVQSKRHQQELSGVEYARTKLNYTKRQTSALADKFGAASELGGVLTIKVKALDDEITKVSEKLEFVEKVQLLKTTINKAAYAIDHGLYEQGAHCISVILNHVDSSIITSEYAEAVVPSTEIPELPNDVIEKWTNQLCAVFKQRFEAAAESRNVTELTKNFQMFPLIGCHDVGLTCYSQFISRIITDTSKTLLSVVDNSQAAERPGMYSQILINFFESISQMLSQHAALVKKYYGNAMPKVIAKIQGEIDAQIGTIADTFYDNRRIDKCLYDVKEYRYPLLSKRQEELKSAGEYSTIEPQMELIPLTTVGDLVTEFSTIFHHWSLYCRFVTTKYLDGDTGVLDKSNVTKKINTKLLPAYEILYQYFFRRSLEKAITIEELTPLDPLLQVDPRNKLGDETPIQQPGDLPVSSVIEDVTLVFNTTIRGCVNSALTSTGKKFISFVTQTLNADYVNGFFIKNLNDNGPRYNQGLCLVEPEAPEAGVAGISRSATPEPAMGFFRGASTALNSVYSSTAMAVNQATAAANPMHTVTANNVKVSNFITYLNSLAMAEEYLQKVVNNIIAELPKYYASAKEEEMMRLALKDDFMDPFTTTATKIIGDSLVNLYNQSIKSRLLTLVTEFLPEQAPDIEDENLNAVRYQQFSIAWYGLINPYSRVLHRKLIFDKLLRLLVVNLSNIIEKKLLNNLRKFKINDLGALKLERDMSHLINQVCRDNYYLRDKFVRVTQIVLLVGMDDDEYQESISHISQEGEFDEELGINWVLTPQERKELRQYRK</sequence>
<keyword evidence="5" id="KW-0653">Protein transport</keyword>
<keyword evidence="11" id="KW-1185">Reference proteome</keyword>
<dbReference type="GeneID" id="54783382"/>
<name>A0A642UF14_DIURU</name>
<keyword evidence="7" id="KW-0472">Membrane</keyword>
<dbReference type="GO" id="GO:0000139">
    <property type="term" value="C:Golgi membrane"/>
    <property type="evidence" value="ECO:0007669"/>
    <property type="project" value="UniProtKB-SubCell"/>
</dbReference>
<evidence type="ECO:0000313" key="11">
    <source>
        <dbReference type="Proteomes" id="UP000449547"/>
    </source>
</evidence>
<dbReference type="VEuPathDB" id="FungiDB:DIURU_004731"/>
<evidence type="ECO:0000256" key="8">
    <source>
        <dbReference type="ARBA" id="ARBA00031340"/>
    </source>
</evidence>
<keyword evidence="4" id="KW-0813">Transport</keyword>
<evidence type="ECO:0000256" key="6">
    <source>
        <dbReference type="ARBA" id="ARBA00023034"/>
    </source>
</evidence>
<dbReference type="GO" id="GO:0015031">
    <property type="term" value="P:protein transport"/>
    <property type="evidence" value="ECO:0007669"/>
    <property type="project" value="UniProtKB-KW"/>
</dbReference>
<dbReference type="PANTHER" id="PTHR24016">
    <property type="entry name" value="CONSERVED OLIGOMERIC GOLGI COMPLEX SUBUNIT 4"/>
    <property type="match status" value="1"/>
</dbReference>
<comment type="subcellular location">
    <subcellularLocation>
        <location evidence="1">Golgi apparatus membrane</location>
        <topology evidence="1">Peripheral membrane protein</topology>
    </subcellularLocation>
</comment>
<dbReference type="InterPro" id="IPR048684">
    <property type="entry name" value="COG4_C"/>
</dbReference>
<feature type="domain" description="COG4 transport protein middle alpha-helical bundle" evidence="9">
    <location>
        <begin position="195"/>
        <end position="526"/>
    </location>
</feature>
<evidence type="ECO:0000256" key="3">
    <source>
        <dbReference type="ARBA" id="ARBA00020975"/>
    </source>
</evidence>
<dbReference type="InterPro" id="IPR048680">
    <property type="entry name" value="COG4_N"/>
</dbReference>
<accession>A0A642UF14</accession>
<dbReference type="OrthoDB" id="47059at2759"/>
<dbReference type="InterPro" id="IPR048682">
    <property type="entry name" value="COG4"/>
</dbReference>
<evidence type="ECO:0000256" key="1">
    <source>
        <dbReference type="ARBA" id="ARBA00004395"/>
    </source>
</evidence>
<dbReference type="AlphaFoldDB" id="A0A642UF14"/>
<reference evidence="10 11" key="1">
    <citation type="submission" date="2019-07" db="EMBL/GenBank/DDBJ databases">
        <title>Genome assembly of two rare yeast pathogens: Diutina rugosa and Trichomonascus ciferrii.</title>
        <authorList>
            <person name="Mixao V."/>
            <person name="Saus E."/>
            <person name="Hansen A."/>
            <person name="Lass-Flor C."/>
            <person name="Gabaldon T."/>
        </authorList>
    </citation>
    <scope>NUCLEOTIDE SEQUENCE [LARGE SCALE GENOMIC DNA]</scope>
    <source>
        <strain evidence="10 11">CBS 613</strain>
    </source>
</reference>
<evidence type="ECO:0000256" key="2">
    <source>
        <dbReference type="ARBA" id="ARBA00009215"/>
    </source>
</evidence>
<comment type="similarity">
    <text evidence="2">Belongs to the COG4 family.</text>
</comment>
<evidence type="ECO:0000259" key="9">
    <source>
        <dbReference type="SMART" id="SM00762"/>
    </source>
</evidence>
<evidence type="ECO:0000256" key="4">
    <source>
        <dbReference type="ARBA" id="ARBA00022448"/>
    </source>
</evidence>
<dbReference type="Proteomes" id="UP000449547">
    <property type="component" value="Unassembled WGS sequence"/>
</dbReference>
<comment type="caution">
    <text evidence="10">The sequence shown here is derived from an EMBL/GenBank/DDBJ whole genome shotgun (WGS) entry which is preliminary data.</text>
</comment>
<dbReference type="Pfam" id="PF20663">
    <property type="entry name" value="COG4_N"/>
    <property type="match status" value="1"/>
</dbReference>
<dbReference type="SMART" id="SM00762">
    <property type="entry name" value="Cog4"/>
    <property type="match status" value="1"/>
</dbReference>
<evidence type="ECO:0000256" key="7">
    <source>
        <dbReference type="ARBA" id="ARBA00023136"/>
    </source>
</evidence>
<organism evidence="10 11">
    <name type="scientific">Diutina rugosa</name>
    <name type="common">Yeast</name>
    <name type="synonym">Candida rugosa</name>
    <dbReference type="NCBI Taxonomy" id="5481"/>
    <lineage>
        <taxon>Eukaryota</taxon>
        <taxon>Fungi</taxon>
        <taxon>Dikarya</taxon>
        <taxon>Ascomycota</taxon>
        <taxon>Saccharomycotina</taxon>
        <taxon>Pichiomycetes</taxon>
        <taxon>Debaryomycetaceae</taxon>
        <taxon>Diutina</taxon>
    </lineage>
</organism>
<dbReference type="Gene3D" id="1.20.58.1970">
    <property type="match status" value="1"/>
</dbReference>
<dbReference type="PANTHER" id="PTHR24016:SF0">
    <property type="entry name" value="CONSERVED OLIGOMERIC GOLGI COMPLEX SUBUNIT 4"/>
    <property type="match status" value="1"/>
</dbReference>
<protein>
    <recommendedName>
        <fullName evidence="3">Conserved oligomeric Golgi complex subunit 4</fullName>
    </recommendedName>
    <alternativeName>
        <fullName evidence="8">Component of oligomeric Golgi complex 4</fullName>
    </alternativeName>
</protein>
<dbReference type="OMA" id="DINEWEH"/>